<feature type="compositionally biased region" description="Basic and acidic residues" evidence="1">
    <location>
        <begin position="882"/>
        <end position="901"/>
    </location>
</feature>
<dbReference type="AlphaFoldDB" id="M0B4V2"/>
<organism evidence="3 4">
    <name type="scientific">Natrialba aegyptia DSM 13077</name>
    <dbReference type="NCBI Taxonomy" id="1227491"/>
    <lineage>
        <taxon>Archaea</taxon>
        <taxon>Methanobacteriati</taxon>
        <taxon>Methanobacteriota</taxon>
        <taxon>Stenosarchaea group</taxon>
        <taxon>Halobacteria</taxon>
        <taxon>Halobacteriales</taxon>
        <taxon>Natrialbaceae</taxon>
        <taxon>Natrialba</taxon>
    </lineage>
</organism>
<feature type="compositionally biased region" description="Gly residues" evidence="1">
    <location>
        <begin position="63"/>
        <end position="84"/>
    </location>
</feature>
<feature type="transmembrane region" description="Helical" evidence="2">
    <location>
        <begin position="616"/>
        <end position="638"/>
    </location>
</feature>
<feature type="region of interest" description="Disordered" evidence="1">
    <location>
        <begin position="389"/>
        <end position="424"/>
    </location>
</feature>
<dbReference type="Proteomes" id="UP000011591">
    <property type="component" value="Unassembled WGS sequence"/>
</dbReference>
<keyword evidence="2" id="KW-1133">Transmembrane helix</keyword>
<gene>
    <name evidence="3" type="ORF">C480_09855</name>
</gene>
<feature type="compositionally biased region" description="Low complexity" evidence="1">
    <location>
        <begin position="852"/>
        <end position="862"/>
    </location>
</feature>
<feature type="compositionally biased region" description="Low complexity" evidence="1">
    <location>
        <begin position="160"/>
        <end position="170"/>
    </location>
</feature>
<evidence type="ECO:0000256" key="2">
    <source>
        <dbReference type="SAM" id="Phobius"/>
    </source>
</evidence>
<feature type="compositionally biased region" description="Gly residues" evidence="1">
    <location>
        <begin position="127"/>
        <end position="159"/>
    </location>
</feature>
<keyword evidence="4" id="KW-1185">Reference proteome</keyword>
<feature type="compositionally biased region" description="Gly residues" evidence="1">
    <location>
        <begin position="95"/>
        <end position="111"/>
    </location>
</feature>
<keyword evidence="2" id="KW-0812">Transmembrane</keyword>
<dbReference type="RefSeq" id="WP_006665437.1">
    <property type="nucleotide sequence ID" value="NZ_AOIP01000020.1"/>
</dbReference>
<proteinExistence type="predicted"/>
<evidence type="ECO:0000256" key="1">
    <source>
        <dbReference type="SAM" id="MobiDB-lite"/>
    </source>
</evidence>
<feature type="region of interest" description="Disordered" evidence="1">
    <location>
        <begin position="542"/>
        <end position="561"/>
    </location>
</feature>
<feature type="region of interest" description="Disordered" evidence="1">
    <location>
        <begin position="852"/>
        <end position="901"/>
    </location>
</feature>
<feature type="region of interest" description="Disordered" evidence="1">
    <location>
        <begin position="751"/>
        <end position="777"/>
    </location>
</feature>
<comment type="caution">
    <text evidence="3">The sequence shown here is derived from an EMBL/GenBank/DDBJ whole genome shotgun (WGS) entry which is preliminary data.</text>
</comment>
<evidence type="ECO:0008006" key="5">
    <source>
        <dbReference type="Google" id="ProtNLM"/>
    </source>
</evidence>
<dbReference type="OrthoDB" id="206550at2157"/>
<name>M0B4V2_9EURY</name>
<feature type="compositionally biased region" description="Acidic residues" evidence="1">
    <location>
        <begin position="179"/>
        <end position="198"/>
    </location>
</feature>
<evidence type="ECO:0000313" key="3">
    <source>
        <dbReference type="EMBL" id="ELZ05855.1"/>
    </source>
</evidence>
<keyword evidence="2" id="KW-0472">Membrane</keyword>
<protein>
    <recommendedName>
        <fullName evidence="5">DUF4129 domain-containing protein</fullName>
    </recommendedName>
</protein>
<feature type="region of interest" description="Disordered" evidence="1">
    <location>
        <begin position="13"/>
        <end position="309"/>
    </location>
</feature>
<reference evidence="3 4" key="1">
    <citation type="journal article" date="2014" name="PLoS Genet.">
        <title>Phylogenetically driven sequencing of extremely halophilic archaea reveals strategies for static and dynamic osmo-response.</title>
        <authorList>
            <person name="Becker E.A."/>
            <person name="Seitzer P.M."/>
            <person name="Tritt A."/>
            <person name="Larsen D."/>
            <person name="Krusor M."/>
            <person name="Yao A.I."/>
            <person name="Wu D."/>
            <person name="Madern D."/>
            <person name="Eisen J.A."/>
            <person name="Darling A.E."/>
            <person name="Facciotti M.T."/>
        </authorList>
    </citation>
    <scope>NUCLEOTIDE SEQUENCE [LARGE SCALE GENOMIC DNA]</scope>
    <source>
        <strain evidence="3 4">DSM 13077</strain>
    </source>
</reference>
<evidence type="ECO:0000313" key="4">
    <source>
        <dbReference type="Proteomes" id="UP000011591"/>
    </source>
</evidence>
<feature type="compositionally biased region" description="Basic and acidic residues" evidence="1">
    <location>
        <begin position="863"/>
        <end position="874"/>
    </location>
</feature>
<feature type="region of interest" description="Disordered" evidence="1">
    <location>
        <begin position="336"/>
        <end position="370"/>
    </location>
</feature>
<dbReference type="EMBL" id="AOIP01000020">
    <property type="protein sequence ID" value="ELZ05855.1"/>
    <property type="molecule type" value="Genomic_DNA"/>
</dbReference>
<feature type="compositionally biased region" description="Basic and acidic residues" evidence="1">
    <location>
        <begin position="338"/>
        <end position="356"/>
    </location>
</feature>
<feature type="compositionally biased region" description="Low complexity" evidence="1">
    <location>
        <begin position="52"/>
        <end position="62"/>
    </location>
</feature>
<accession>M0B4V2</accession>
<feature type="compositionally biased region" description="Acidic residues" evidence="1">
    <location>
        <begin position="207"/>
        <end position="242"/>
    </location>
</feature>
<dbReference type="PATRIC" id="fig|1227491.4.peg.2034"/>
<sequence>MLALAAIAIPALGGIGGDGTRSAAGAGNLLELGAGGNDSVDGTAETGGTARSGNGSTELGSGSESGNGNGSGGSASSGEDGNGGAAVPNRDGETSDGGRGGDGDEFSGGSGEDGESSESGFESDESGAGGEGGAGGEQSGDGETGGDFGGGAGEGGETGETGVVGENGTAGEPGGDGEFGADPDEGDEFGDEVGDEFGQDGSGAEGSDSDGEPESGEGAPGEETDGDGVDSDDESESSEGGDEPGTGSGDAEESAGRDGSGGGTDGETESEGAASGYDISFDESPTPGSEVEVTVTEDGDPLPDATVSFNGDAIGVTGVDGTVNGTVPFTEAVTVTVEPREREQEQEWEREQEQERTQSPAATAVRDPAVRGAIGARLGGSSIQFYGGSVAGPPARFQDESTDEGGASNESAQPRGRAAGTERTVEMDAETTLAIDRASELADDDAVLAGTNSTVTAAVEGNPIPAGTVLLDGEQVGTTDEFGTAEIEMPETRGETTIAVERDDIRAERTVGVYGLSIEVVERVPLPGRTVEAVVQYDAGDARDGVEDGSETATDNDTGMPGAATAVENATLLIDGDPVTATGADGTATVALPVSNEATISAQVAGTTAETTLTGLYRNAAVVATVGLALVTLLGWFLRRRFEMTTATVQTLPERVRRLLARTGEFIRDLGARTIEAVVRLAAVLERVGNWLAVQGRAALRALQRTGRRLRGLPGELAERGLAALTVLHPRRFVAFIRAVLRSLRRSARERKAESASDARAETSGTESAGEPSGRRRTVRGLWREFVRAVRPPDVRTKTAGEIGRYAVERGFPERPVRTVVEGFRDAEYGESSPAKPRIERVQAAVRSVAGKTAATADADTEAGARAEDAERVGKGTADTMPRGEHDPNREGETVTEGDRP</sequence>
<feature type="compositionally biased region" description="Acidic residues" evidence="1">
    <location>
        <begin position="112"/>
        <end position="125"/>
    </location>
</feature>
<feature type="compositionally biased region" description="Basic and acidic residues" evidence="1">
    <location>
        <begin position="751"/>
        <end position="761"/>
    </location>
</feature>
<feature type="compositionally biased region" description="Low complexity" evidence="1">
    <location>
        <begin position="23"/>
        <end position="32"/>
    </location>
</feature>